<dbReference type="KEGG" id="ptaw:DW352_15565"/>
<name>A0A345ZY18_9HYPH</name>
<evidence type="ECO:0000313" key="2">
    <source>
        <dbReference type="Proteomes" id="UP000254889"/>
    </source>
</evidence>
<reference evidence="1 2" key="1">
    <citation type="submission" date="2018-07" db="EMBL/GenBank/DDBJ databases">
        <authorList>
            <person name="Quirk P.G."/>
            <person name="Krulwich T.A."/>
        </authorList>
    </citation>
    <scope>NUCLEOTIDE SEQUENCE [LARGE SCALE GENOMIC DNA]</scope>
    <source>
        <strain evidence="1 2">CC-BB4</strain>
    </source>
</reference>
<evidence type="ECO:0000313" key="1">
    <source>
        <dbReference type="EMBL" id="AXK81815.1"/>
    </source>
</evidence>
<organism evidence="1 2">
    <name type="scientific">Pseudolabrys taiwanensis</name>
    <dbReference type="NCBI Taxonomy" id="331696"/>
    <lineage>
        <taxon>Bacteria</taxon>
        <taxon>Pseudomonadati</taxon>
        <taxon>Pseudomonadota</taxon>
        <taxon>Alphaproteobacteria</taxon>
        <taxon>Hyphomicrobiales</taxon>
        <taxon>Xanthobacteraceae</taxon>
        <taxon>Pseudolabrys</taxon>
    </lineage>
</organism>
<dbReference type="EMBL" id="CP031417">
    <property type="protein sequence ID" value="AXK81815.1"/>
    <property type="molecule type" value="Genomic_DNA"/>
</dbReference>
<accession>A0A345ZY18</accession>
<dbReference type="AlphaFoldDB" id="A0A345ZY18"/>
<protein>
    <submittedName>
        <fullName evidence="1">Uncharacterized protein</fullName>
    </submittedName>
</protein>
<gene>
    <name evidence="1" type="ORF">DW352_15565</name>
</gene>
<dbReference type="OrthoDB" id="8454518at2"/>
<sequence>MNNEELQIFLDSHGTDPSVWPESQRAAVEKFIASSAEARALFEGARRFDALLTRTASRAGADEAAAARVLARLSDLPAQKRPFWHWPLVLLDWQFAPAWPRMAALACCAAVGFGVGIAGLDRTLERYESLQTVTTQTDIASIFEPEALTGARP</sequence>
<dbReference type="Proteomes" id="UP000254889">
    <property type="component" value="Chromosome"/>
</dbReference>
<keyword evidence="2" id="KW-1185">Reference proteome</keyword>
<dbReference type="RefSeq" id="WP_115692194.1">
    <property type="nucleotide sequence ID" value="NZ_CP031417.1"/>
</dbReference>
<proteinExistence type="predicted"/>